<protein>
    <recommendedName>
        <fullName evidence="4">Cell division protein ZapB</fullName>
    </recommendedName>
</protein>
<reference evidence="2 3" key="1">
    <citation type="submission" date="2018-01" db="EMBL/GenBank/DDBJ databases">
        <title>Genomic Encyclopedia of Type Strains, Phase I: the one thousand microbial genomes (KMG-I) project.</title>
        <authorList>
            <person name="Goeker M."/>
        </authorList>
    </citation>
    <scope>NUCLEOTIDE SEQUENCE [LARGE SCALE GENOMIC DNA]</scope>
    <source>
        <strain evidence="2 3">DSM 17960</strain>
    </source>
</reference>
<dbReference type="AlphaFoldDB" id="A0A2S4N7X6"/>
<keyword evidence="1" id="KW-0175">Coiled coil</keyword>
<organism evidence="2 3">
    <name type="scientific">Flavobacterium croceum DSM 17960</name>
    <dbReference type="NCBI Taxonomy" id="1121886"/>
    <lineage>
        <taxon>Bacteria</taxon>
        <taxon>Pseudomonadati</taxon>
        <taxon>Bacteroidota</taxon>
        <taxon>Flavobacteriia</taxon>
        <taxon>Flavobacteriales</taxon>
        <taxon>Flavobacteriaceae</taxon>
        <taxon>Flavobacterium</taxon>
    </lineage>
</organism>
<dbReference type="OrthoDB" id="1467932at2"/>
<sequence length="96" mass="11166">MSKIVEIVSALEQKIAKMLHKIKQLEAKNEDLERKLDQSILLLKTQEEEKNSLQKELEHIKMASALLGSEEYKRDTKLKINSLIREIDYCIAQLSQ</sequence>
<evidence type="ECO:0000313" key="3">
    <source>
        <dbReference type="Proteomes" id="UP000237056"/>
    </source>
</evidence>
<dbReference type="EMBL" id="PQNY01000008">
    <property type="protein sequence ID" value="POS01802.1"/>
    <property type="molecule type" value="Genomic_DNA"/>
</dbReference>
<gene>
    <name evidence="2" type="ORF">Q361_108133</name>
</gene>
<evidence type="ECO:0000256" key="1">
    <source>
        <dbReference type="SAM" id="Coils"/>
    </source>
</evidence>
<dbReference type="RefSeq" id="WP_103726128.1">
    <property type="nucleotide sequence ID" value="NZ_PQNY01000008.1"/>
</dbReference>
<comment type="caution">
    <text evidence="2">The sequence shown here is derived from an EMBL/GenBank/DDBJ whole genome shotgun (WGS) entry which is preliminary data.</text>
</comment>
<evidence type="ECO:0000313" key="2">
    <source>
        <dbReference type="EMBL" id="POS01802.1"/>
    </source>
</evidence>
<accession>A0A2S4N7X6</accession>
<evidence type="ECO:0008006" key="4">
    <source>
        <dbReference type="Google" id="ProtNLM"/>
    </source>
</evidence>
<dbReference type="Proteomes" id="UP000237056">
    <property type="component" value="Unassembled WGS sequence"/>
</dbReference>
<proteinExistence type="predicted"/>
<keyword evidence="3" id="KW-1185">Reference proteome</keyword>
<name>A0A2S4N7X6_9FLAO</name>
<feature type="coiled-coil region" evidence="1">
    <location>
        <begin position="8"/>
        <end position="63"/>
    </location>
</feature>